<sequence length="207" mass="24634">MGSQKDKKIMIHLSLLQKQILYGLILGDGYLQKTGKKNARLRLEHGQKQKEYLLWKVEVFKLLFQGKAKYIERIHPISKNKYGYWRHQSQSTPYLGHLQKIFYPNGKKEIPKDLEKYLSLKTLAVWYMDDGYFSKRDRSSYLYLGKVTKQEAIITSRVITKLFNLSNAILDKKRKGYVIYFSPRSVKRLKELLKNYILPQFNYKFPL</sequence>
<proteinExistence type="predicted"/>
<gene>
    <name evidence="2" type="ORF">A3J64_02910</name>
</gene>
<protein>
    <recommendedName>
        <fullName evidence="1">Homing endonuclease LAGLIDADG domain-containing protein</fullName>
    </recommendedName>
</protein>
<evidence type="ECO:0000313" key="3">
    <source>
        <dbReference type="Proteomes" id="UP000177061"/>
    </source>
</evidence>
<dbReference type="Gene3D" id="3.10.28.10">
    <property type="entry name" value="Homing endonucleases"/>
    <property type="match status" value="2"/>
</dbReference>
<dbReference type="Pfam" id="PF03161">
    <property type="entry name" value="LAGLIDADG_2"/>
    <property type="match status" value="1"/>
</dbReference>
<dbReference type="STRING" id="1801997.A3J64_02910"/>
<evidence type="ECO:0000259" key="1">
    <source>
        <dbReference type="Pfam" id="PF03161"/>
    </source>
</evidence>
<accession>A0A1G2FHT1</accession>
<comment type="caution">
    <text evidence="2">The sequence shown here is derived from an EMBL/GenBank/DDBJ whole genome shotgun (WGS) entry which is preliminary data.</text>
</comment>
<dbReference type="GO" id="GO:0004519">
    <property type="term" value="F:endonuclease activity"/>
    <property type="evidence" value="ECO:0007669"/>
    <property type="project" value="InterPro"/>
</dbReference>
<reference evidence="2 3" key="1">
    <citation type="journal article" date="2016" name="Nat. Commun.">
        <title>Thousands of microbial genomes shed light on interconnected biogeochemical processes in an aquifer system.</title>
        <authorList>
            <person name="Anantharaman K."/>
            <person name="Brown C.T."/>
            <person name="Hug L.A."/>
            <person name="Sharon I."/>
            <person name="Castelle C.J."/>
            <person name="Probst A.J."/>
            <person name="Thomas B.C."/>
            <person name="Singh A."/>
            <person name="Wilkins M.J."/>
            <person name="Karaoz U."/>
            <person name="Brodie E.L."/>
            <person name="Williams K.H."/>
            <person name="Hubbard S.S."/>
            <person name="Banfield J.F."/>
        </authorList>
    </citation>
    <scope>NUCLEOTIDE SEQUENCE [LARGE SCALE GENOMIC DNA]</scope>
</reference>
<dbReference type="InterPro" id="IPR027434">
    <property type="entry name" value="Homing_endonucl"/>
</dbReference>
<dbReference type="EMBL" id="MHNB01000003">
    <property type="protein sequence ID" value="OGZ37623.1"/>
    <property type="molecule type" value="Genomic_DNA"/>
</dbReference>
<feature type="domain" description="Homing endonuclease LAGLIDADG" evidence="1">
    <location>
        <begin position="19"/>
        <end position="189"/>
    </location>
</feature>
<dbReference type="SUPFAM" id="SSF55608">
    <property type="entry name" value="Homing endonucleases"/>
    <property type="match status" value="1"/>
</dbReference>
<name>A0A1G2FHT1_9BACT</name>
<dbReference type="Proteomes" id="UP000177061">
    <property type="component" value="Unassembled WGS sequence"/>
</dbReference>
<organism evidence="2 3">
    <name type="scientific">Candidatus Portnoybacteria bacterium RIFCSPHIGHO2_12_FULL_38_9</name>
    <dbReference type="NCBI Taxonomy" id="1801997"/>
    <lineage>
        <taxon>Bacteria</taxon>
        <taxon>Candidatus Portnoyibacteriota</taxon>
    </lineage>
</organism>
<evidence type="ECO:0000313" key="2">
    <source>
        <dbReference type="EMBL" id="OGZ37623.1"/>
    </source>
</evidence>
<dbReference type="AlphaFoldDB" id="A0A1G2FHT1"/>
<dbReference type="InterPro" id="IPR004860">
    <property type="entry name" value="LAGLIDADG_dom"/>
</dbReference>